<comment type="caution">
    <text evidence="3">The sequence shown here is derived from an EMBL/GenBank/DDBJ whole genome shotgun (WGS) entry which is preliminary data.</text>
</comment>
<evidence type="ECO:0000256" key="2">
    <source>
        <dbReference type="SAM" id="Phobius"/>
    </source>
</evidence>
<evidence type="ECO:0000313" key="4">
    <source>
        <dbReference type="Proteomes" id="UP000078397"/>
    </source>
</evidence>
<name>A0A219APD7_METCM</name>
<dbReference type="RefSeq" id="XP_022285111.1">
    <property type="nucleotide sequence ID" value="XM_022429878.1"/>
</dbReference>
<dbReference type="KEGG" id="pchm:VFPPC_18235"/>
<keyword evidence="4" id="KW-1185">Reference proteome</keyword>
<sequence>MASRHLDNPSPFLPASNATFSNAFPQALGATHICSHLHRQNRPRDTKGHQATPNDTRGTHIRSQTCPINSTIASTNPPDLSHFTLICPEKVTTSTKKLTPKVSACSRVPFSCLFPFPFWQWPTHVSHSLHASPYQHILFYLSSLSRPYKATGLFSFYSLAFLSVFLASLLIFVFLITPHILTLPTA</sequence>
<organism evidence="3 4">
    <name type="scientific">Pochonia chlamydosporia 170</name>
    <dbReference type="NCBI Taxonomy" id="1380566"/>
    <lineage>
        <taxon>Eukaryota</taxon>
        <taxon>Fungi</taxon>
        <taxon>Dikarya</taxon>
        <taxon>Ascomycota</taxon>
        <taxon>Pezizomycotina</taxon>
        <taxon>Sordariomycetes</taxon>
        <taxon>Hypocreomycetidae</taxon>
        <taxon>Hypocreales</taxon>
        <taxon>Clavicipitaceae</taxon>
        <taxon>Pochonia</taxon>
    </lineage>
</organism>
<keyword evidence="2" id="KW-1133">Transmembrane helix</keyword>
<keyword evidence="2" id="KW-0472">Membrane</keyword>
<evidence type="ECO:0000256" key="1">
    <source>
        <dbReference type="SAM" id="MobiDB-lite"/>
    </source>
</evidence>
<feature type="region of interest" description="Disordered" evidence="1">
    <location>
        <begin position="39"/>
        <end position="61"/>
    </location>
</feature>
<protein>
    <submittedName>
        <fullName evidence="3">Uncharacterized protein</fullName>
    </submittedName>
</protein>
<gene>
    <name evidence="3" type="ORF">VFPPC_18235</name>
</gene>
<reference evidence="3 4" key="1">
    <citation type="journal article" date="2016" name="PLoS Pathog.">
        <title>Biosynthesis of antibiotic leucinostatins in bio-control fungus Purpureocillium lilacinum and their inhibition on phytophthora revealed by genome mining.</title>
        <authorList>
            <person name="Wang G."/>
            <person name="Liu Z."/>
            <person name="Lin R."/>
            <person name="Li E."/>
            <person name="Mao Z."/>
            <person name="Ling J."/>
            <person name="Yang Y."/>
            <person name="Yin W.B."/>
            <person name="Xie B."/>
        </authorList>
    </citation>
    <scope>NUCLEOTIDE SEQUENCE [LARGE SCALE GENOMIC DNA]</scope>
    <source>
        <strain evidence="3">170</strain>
    </source>
</reference>
<accession>A0A219APD7</accession>
<feature type="compositionally biased region" description="Polar residues" evidence="1">
    <location>
        <begin position="49"/>
        <end position="61"/>
    </location>
</feature>
<dbReference type="AlphaFoldDB" id="A0A219APD7"/>
<keyword evidence="2" id="KW-0812">Transmembrane</keyword>
<dbReference type="GeneID" id="33937074"/>
<evidence type="ECO:0000313" key="3">
    <source>
        <dbReference type="EMBL" id="OWT42623.1"/>
    </source>
</evidence>
<proteinExistence type="predicted"/>
<dbReference type="EMBL" id="LSBJ02000009">
    <property type="protein sequence ID" value="OWT42623.1"/>
    <property type="molecule type" value="Genomic_DNA"/>
</dbReference>
<dbReference type="Proteomes" id="UP000078397">
    <property type="component" value="Unassembled WGS sequence"/>
</dbReference>
<feature type="transmembrane region" description="Helical" evidence="2">
    <location>
        <begin position="154"/>
        <end position="176"/>
    </location>
</feature>